<gene>
    <name evidence="2" type="ORF">PILCRDRAFT_623453</name>
</gene>
<evidence type="ECO:0000313" key="3">
    <source>
        <dbReference type="Proteomes" id="UP000054166"/>
    </source>
</evidence>
<dbReference type="EMBL" id="KN833026">
    <property type="protein sequence ID" value="KIM77341.1"/>
    <property type="molecule type" value="Genomic_DNA"/>
</dbReference>
<proteinExistence type="predicted"/>
<dbReference type="InParanoid" id="A0A0C3FC54"/>
<dbReference type="Proteomes" id="UP000054166">
    <property type="component" value="Unassembled WGS sequence"/>
</dbReference>
<dbReference type="AlphaFoldDB" id="A0A0C3FC54"/>
<protein>
    <submittedName>
        <fullName evidence="2">Uncharacterized protein</fullName>
    </submittedName>
</protein>
<keyword evidence="1" id="KW-0472">Membrane</keyword>
<evidence type="ECO:0000256" key="1">
    <source>
        <dbReference type="SAM" id="Phobius"/>
    </source>
</evidence>
<name>A0A0C3FC54_PILCF</name>
<keyword evidence="1" id="KW-0812">Transmembrane</keyword>
<feature type="transmembrane region" description="Helical" evidence="1">
    <location>
        <begin position="12"/>
        <end position="34"/>
    </location>
</feature>
<reference evidence="3" key="2">
    <citation type="submission" date="2015-01" db="EMBL/GenBank/DDBJ databases">
        <title>Evolutionary Origins and Diversification of the Mycorrhizal Mutualists.</title>
        <authorList>
            <consortium name="DOE Joint Genome Institute"/>
            <consortium name="Mycorrhizal Genomics Consortium"/>
            <person name="Kohler A."/>
            <person name="Kuo A."/>
            <person name="Nagy L.G."/>
            <person name="Floudas D."/>
            <person name="Copeland A."/>
            <person name="Barry K.W."/>
            <person name="Cichocki N."/>
            <person name="Veneault-Fourrey C."/>
            <person name="LaButti K."/>
            <person name="Lindquist E.A."/>
            <person name="Lipzen A."/>
            <person name="Lundell T."/>
            <person name="Morin E."/>
            <person name="Murat C."/>
            <person name="Riley R."/>
            <person name="Ohm R."/>
            <person name="Sun H."/>
            <person name="Tunlid A."/>
            <person name="Henrissat B."/>
            <person name="Grigoriev I.V."/>
            <person name="Hibbett D.S."/>
            <person name="Martin F."/>
        </authorList>
    </citation>
    <scope>NUCLEOTIDE SEQUENCE [LARGE SCALE GENOMIC DNA]</scope>
    <source>
        <strain evidence="3">F 1598</strain>
    </source>
</reference>
<evidence type="ECO:0000313" key="2">
    <source>
        <dbReference type="EMBL" id="KIM77341.1"/>
    </source>
</evidence>
<keyword evidence="1" id="KW-1133">Transmembrane helix</keyword>
<keyword evidence="3" id="KW-1185">Reference proteome</keyword>
<reference evidence="2 3" key="1">
    <citation type="submission" date="2014-04" db="EMBL/GenBank/DDBJ databases">
        <authorList>
            <consortium name="DOE Joint Genome Institute"/>
            <person name="Kuo A."/>
            <person name="Tarkka M."/>
            <person name="Buscot F."/>
            <person name="Kohler A."/>
            <person name="Nagy L.G."/>
            <person name="Floudas D."/>
            <person name="Copeland A."/>
            <person name="Barry K.W."/>
            <person name="Cichocki N."/>
            <person name="Veneault-Fourrey C."/>
            <person name="LaButti K."/>
            <person name="Lindquist E.A."/>
            <person name="Lipzen A."/>
            <person name="Lundell T."/>
            <person name="Morin E."/>
            <person name="Murat C."/>
            <person name="Sun H."/>
            <person name="Tunlid A."/>
            <person name="Henrissat B."/>
            <person name="Grigoriev I.V."/>
            <person name="Hibbett D.S."/>
            <person name="Martin F."/>
            <person name="Nordberg H.P."/>
            <person name="Cantor M.N."/>
            <person name="Hua S.X."/>
        </authorList>
    </citation>
    <scope>NUCLEOTIDE SEQUENCE [LARGE SCALE GENOMIC DNA]</scope>
    <source>
        <strain evidence="2 3">F 1598</strain>
    </source>
</reference>
<sequence>MTSHTTFLFSRFTQTITSTLPTLISLSAFFAYCIRIRAPSAPAALAIVPSTYPPICSLHPCCSHHVRHRIHISCVSQHALSISTQTKMFASISRHSRYHTLRSGVYWSLGVSPHDILHSLILGVSSLSLPQCIGN</sequence>
<accession>A0A0C3FC54</accession>
<dbReference type="HOGENOM" id="CLU_1886539_0_0_1"/>
<organism evidence="2 3">
    <name type="scientific">Piloderma croceum (strain F 1598)</name>
    <dbReference type="NCBI Taxonomy" id="765440"/>
    <lineage>
        <taxon>Eukaryota</taxon>
        <taxon>Fungi</taxon>
        <taxon>Dikarya</taxon>
        <taxon>Basidiomycota</taxon>
        <taxon>Agaricomycotina</taxon>
        <taxon>Agaricomycetes</taxon>
        <taxon>Agaricomycetidae</taxon>
        <taxon>Atheliales</taxon>
        <taxon>Atheliaceae</taxon>
        <taxon>Piloderma</taxon>
    </lineage>
</organism>